<evidence type="ECO:0000256" key="1">
    <source>
        <dbReference type="SAM" id="Phobius"/>
    </source>
</evidence>
<comment type="caution">
    <text evidence="2">The sequence shown here is derived from an EMBL/GenBank/DDBJ whole genome shotgun (WGS) entry which is preliminary data.</text>
</comment>
<feature type="transmembrane region" description="Helical" evidence="1">
    <location>
        <begin position="46"/>
        <end position="66"/>
    </location>
</feature>
<protein>
    <recommendedName>
        <fullName evidence="5">DUF5668 domain-containing protein</fullName>
    </recommendedName>
</protein>
<gene>
    <name evidence="3" type="ORF">O3H35_08180</name>
    <name evidence="2" type="ORF">O3H54_03060</name>
</gene>
<keyword evidence="1" id="KW-1133">Transmembrane helix</keyword>
<keyword evidence="4" id="KW-1185">Reference proteome</keyword>
<evidence type="ECO:0000313" key="2">
    <source>
        <dbReference type="EMBL" id="MCZ3364855.1"/>
    </source>
</evidence>
<dbReference type="EMBL" id="JAPVER010000018">
    <property type="protein sequence ID" value="MCZ3364855.1"/>
    <property type="molecule type" value="Genomic_DNA"/>
</dbReference>
<sequence length="71" mass="8299">MDNRREYRHHRLFGFPYSHLIWPLVIGIILICAGLSDLIKIDIWNYIWPAIAIVLGILIIFGGLFGSKREY</sequence>
<dbReference type="EMBL" id="JAPVES010000030">
    <property type="protein sequence ID" value="MCZ3372610.1"/>
    <property type="molecule type" value="Genomic_DNA"/>
</dbReference>
<dbReference type="Proteomes" id="UP001074446">
    <property type="component" value="Unassembled WGS sequence"/>
</dbReference>
<dbReference type="RefSeq" id="WP_052375740.1">
    <property type="nucleotide sequence ID" value="NZ_JAPVER010000018.1"/>
</dbReference>
<evidence type="ECO:0008006" key="5">
    <source>
        <dbReference type="Google" id="ProtNLM"/>
    </source>
</evidence>
<proteinExistence type="predicted"/>
<dbReference type="AlphaFoldDB" id="A0A9E5DKR9"/>
<keyword evidence="1" id="KW-0812">Transmembrane</keyword>
<evidence type="ECO:0000313" key="4">
    <source>
        <dbReference type="Proteomes" id="UP001068021"/>
    </source>
</evidence>
<reference evidence="2" key="1">
    <citation type="submission" date="2022-12" db="EMBL/GenBank/DDBJ databases">
        <title>Reclassification of two methanogenic archaea species isolated from the Kolyma lowland permafrost.</title>
        <authorList>
            <person name="Trubitsyn V.E."/>
            <person name="Rivkina E.M."/>
            <person name="Shcherbakova V.A."/>
        </authorList>
    </citation>
    <scope>NUCLEOTIDE SEQUENCE</scope>
    <source>
        <strain evidence="2">M2</strain>
        <strain evidence="3">MK4</strain>
    </source>
</reference>
<dbReference type="Proteomes" id="UP001068021">
    <property type="component" value="Unassembled WGS sequence"/>
</dbReference>
<keyword evidence="1" id="KW-0472">Membrane</keyword>
<organism evidence="2 4">
    <name type="scientific">Methanobacterium veterum</name>
    <dbReference type="NCBI Taxonomy" id="408577"/>
    <lineage>
        <taxon>Archaea</taxon>
        <taxon>Methanobacteriati</taxon>
        <taxon>Methanobacteriota</taxon>
        <taxon>Methanomada group</taxon>
        <taxon>Methanobacteria</taxon>
        <taxon>Methanobacteriales</taxon>
        <taxon>Methanobacteriaceae</taxon>
        <taxon>Methanobacterium</taxon>
    </lineage>
</organism>
<name>A0A9E5DKR9_9EURY</name>
<feature type="transmembrane region" description="Helical" evidence="1">
    <location>
        <begin position="20"/>
        <end position="40"/>
    </location>
</feature>
<evidence type="ECO:0000313" key="3">
    <source>
        <dbReference type="EMBL" id="MCZ3372610.1"/>
    </source>
</evidence>
<accession>A0A9E5DKR9</accession>